<dbReference type="AlphaFoldDB" id="I3IGW4"/>
<keyword evidence="1" id="KW-0812">Transmembrane</keyword>
<feature type="transmembrane region" description="Helical" evidence="1">
    <location>
        <begin position="34"/>
        <end position="57"/>
    </location>
</feature>
<keyword evidence="3" id="KW-1185">Reference proteome</keyword>
<name>I3IGW4_9BACT</name>
<proteinExistence type="predicted"/>
<gene>
    <name evidence="2" type="ORF">KSU1_B0102</name>
</gene>
<sequence length="71" mass="7762">MSLCGSIRRIPLIKGGQRGLSIPVSQKEIASDNALAMTGGVIFPLLGICLVSSLKYYSIWNLSKNLRKERV</sequence>
<accession>I3IGW4</accession>
<dbReference type="Proteomes" id="UP000002985">
    <property type="component" value="Unassembled WGS sequence"/>
</dbReference>
<dbReference type="STRING" id="247490.KSU1_B0102"/>
<reference evidence="2 3" key="1">
    <citation type="journal article" date="2012" name="FEBS Lett.">
        <title>Anammox organism KSU-1 expresses a NirK-type copper-containing nitrite reductase instead of a NirS-type with cytochrome cd1.</title>
        <authorList>
            <person name="Hira D."/>
            <person name="Toh H."/>
            <person name="Migita C.T."/>
            <person name="Okubo H."/>
            <person name="Nishiyama T."/>
            <person name="Hattori M."/>
            <person name="Furukawa K."/>
            <person name="Fujii T."/>
        </authorList>
    </citation>
    <scope>NUCLEOTIDE SEQUENCE [LARGE SCALE GENOMIC DNA]</scope>
</reference>
<evidence type="ECO:0000313" key="3">
    <source>
        <dbReference type="Proteomes" id="UP000002985"/>
    </source>
</evidence>
<comment type="caution">
    <text evidence="2">The sequence shown here is derived from an EMBL/GenBank/DDBJ whole genome shotgun (WGS) entry which is preliminary data.</text>
</comment>
<keyword evidence="1" id="KW-1133">Transmembrane helix</keyword>
<protein>
    <submittedName>
        <fullName evidence="2">Uncharacterized protein</fullName>
    </submittedName>
</protein>
<evidence type="ECO:0000313" key="2">
    <source>
        <dbReference type="EMBL" id="GAB60959.1"/>
    </source>
</evidence>
<keyword evidence="1" id="KW-0472">Membrane</keyword>
<organism evidence="2 3">
    <name type="scientific">Candidatus Jettenia caeni</name>
    <dbReference type="NCBI Taxonomy" id="247490"/>
    <lineage>
        <taxon>Bacteria</taxon>
        <taxon>Pseudomonadati</taxon>
        <taxon>Planctomycetota</taxon>
        <taxon>Candidatus Brocadiia</taxon>
        <taxon>Candidatus Brocadiales</taxon>
        <taxon>Candidatus Brocadiaceae</taxon>
        <taxon>Candidatus Jettenia</taxon>
    </lineage>
</organism>
<dbReference type="EMBL" id="BAFH01000002">
    <property type="protein sequence ID" value="GAB60959.1"/>
    <property type="molecule type" value="Genomic_DNA"/>
</dbReference>
<evidence type="ECO:0000256" key="1">
    <source>
        <dbReference type="SAM" id="Phobius"/>
    </source>
</evidence>